<feature type="region of interest" description="Disordered" evidence="1">
    <location>
        <begin position="1"/>
        <end position="24"/>
    </location>
</feature>
<dbReference type="Proteomes" id="UP000794436">
    <property type="component" value="Unassembled WGS sequence"/>
</dbReference>
<gene>
    <name evidence="3" type="ORF">Poli38472_003217</name>
</gene>
<sequence>MKDVSNIPLTPTEGDYASGDAPEPQRNKRAARFAHLGMGFLLINVIVLYILHFVDRGTPGTSKAVAGELKSGGIATTSLAAQQGFAVSFNADGQLRVGAGSTVYLDAADKLPSDATSYIRFARLQSNSLSNTNLMSYQTGTAPDIVSTVTTVVADVDAKTVAISAADSKNAIKGGSIKDLATLSDKTAVVLHTVSSDGGMTITPYVTPASIADGKVTLDQEQTKVAANSSATNFITRLSDSEFAMVFYEPYSEDSEYFQRVQVGTVKDGKIAFSKSLQFGDANSATGGMTTVGQPISVFNTSDHFTVPWFTEGSEGGNSSASLGLCLTTFLHDVKNSNFTSESKLCQSSYRPAYFVDATKLADNVVAFAFLDSANNYALTIAAVEYSEITRKPTFRGSYVFTEATGKIDFGASFGFYPKPTVRVLADNHLAVGFFNPSNKAKPSVKVLKFSSDLSFQAVSPALPLANADYTVVSADPMAGGSIVMDIVPVASGFVVAFSGSWIGTQHQRVSYVEAYGAPVGVVSDKSGNDLNVAMSGTVDVDTSLTTGRAYYAATNGKIYEPSAASTDAYVLANDYKLVISKDALVGVAVSDSKLFVSNRAN</sequence>
<dbReference type="EMBL" id="SPLM01000144">
    <property type="protein sequence ID" value="TMW57292.1"/>
    <property type="molecule type" value="Genomic_DNA"/>
</dbReference>
<keyword evidence="4" id="KW-1185">Reference proteome</keyword>
<dbReference type="OrthoDB" id="160470at2759"/>
<evidence type="ECO:0000313" key="3">
    <source>
        <dbReference type="EMBL" id="TMW57292.1"/>
    </source>
</evidence>
<accession>A0A8K1C686</accession>
<dbReference type="AlphaFoldDB" id="A0A8K1C686"/>
<reference evidence="3" key="1">
    <citation type="submission" date="2019-03" db="EMBL/GenBank/DDBJ databases">
        <title>Long read genome sequence of the mycoparasitic Pythium oligandrum ATCC 38472 isolated from sugarbeet rhizosphere.</title>
        <authorList>
            <person name="Gaulin E."/>
        </authorList>
    </citation>
    <scope>NUCLEOTIDE SEQUENCE</scope>
    <source>
        <strain evidence="3">ATCC 38472_TT</strain>
    </source>
</reference>
<name>A0A8K1C686_PYTOL</name>
<organism evidence="3 4">
    <name type="scientific">Pythium oligandrum</name>
    <name type="common">Mycoparasitic fungus</name>
    <dbReference type="NCBI Taxonomy" id="41045"/>
    <lineage>
        <taxon>Eukaryota</taxon>
        <taxon>Sar</taxon>
        <taxon>Stramenopiles</taxon>
        <taxon>Oomycota</taxon>
        <taxon>Peronosporomycetes</taxon>
        <taxon>Pythiales</taxon>
        <taxon>Pythiaceae</taxon>
        <taxon>Pythium</taxon>
    </lineage>
</organism>
<keyword evidence="2" id="KW-1133">Transmembrane helix</keyword>
<feature type="transmembrane region" description="Helical" evidence="2">
    <location>
        <begin position="33"/>
        <end position="54"/>
    </location>
</feature>
<protein>
    <submittedName>
        <fullName evidence="3">Uncharacterized protein</fullName>
    </submittedName>
</protein>
<proteinExistence type="predicted"/>
<comment type="caution">
    <text evidence="3">The sequence shown here is derived from an EMBL/GenBank/DDBJ whole genome shotgun (WGS) entry which is preliminary data.</text>
</comment>
<evidence type="ECO:0000256" key="1">
    <source>
        <dbReference type="SAM" id="MobiDB-lite"/>
    </source>
</evidence>
<evidence type="ECO:0000256" key="2">
    <source>
        <dbReference type="SAM" id="Phobius"/>
    </source>
</evidence>
<keyword evidence="2" id="KW-0472">Membrane</keyword>
<evidence type="ECO:0000313" key="4">
    <source>
        <dbReference type="Proteomes" id="UP000794436"/>
    </source>
</evidence>
<keyword evidence="2" id="KW-0812">Transmembrane</keyword>